<gene>
    <name evidence="1" type="ORF">BN1321_240083</name>
</gene>
<dbReference type="PATRIC" id="fig|1280.7175.peg.1102"/>
<organism evidence="1 2">
    <name type="scientific">Staphylococcus aureus</name>
    <dbReference type="NCBI Taxonomy" id="1280"/>
    <lineage>
        <taxon>Bacteria</taxon>
        <taxon>Bacillati</taxon>
        <taxon>Bacillota</taxon>
        <taxon>Bacilli</taxon>
        <taxon>Bacillales</taxon>
        <taxon>Staphylococcaceae</taxon>
        <taxon>Staphylococcus</taxon>
    </lineage>
</organism>
<accession>A0A0U1MIV2</accession>
<proteinExistence type="predicted"/>
<dbReference type="EMBL" id="CVOQ01000017">
    <property type="protein sequence ID" value="CRI09472.1"/>
    <property type="molecule type" value="Genomic_DNA"/>
</dbReference>
<dbReference type="AlphaFoldDB" id="A0A0U1MIV2"/>
<evidence type="ECO:0000313" key="1">
    <source>
        <dbReference type="EMBL" id="CRI09472.1"/>
    </source>
</evidence>
<dbReference type="Proteomes" id="UP000039437">
    <property type="component" value="Unassembled WGS sequence"/>
</dbReference>
<reference evidence="1 2" key="1">
    <citation type="submission" date="2015-04" db="EMBL/GenBank/DDBJ databases">
        <authorList>
            <person name="Syromyatnikov M.Y."/>
            <person name="Popov V.N."/>
        </authorList>
    </citation>
    <scope>NUCLEOTIDE SEQUENCE [LARGE SCALE GENOMIC DNA]</scope>
    <source>
        <strain evidence="1 2">AH1</strain>
    </source>
</reference>
<protein>
    <submittedName>
        <fullName evidence="1">Uncharacterized protein</fullName>
    </submittedName>
</protein>
<name>A0A0U1MIV2_STAAU</name>
<sequence length="39" mass="4527">MLILISYIGGTCALEVVPFMSLRDKLTKHVYGEIYYEFL</sequence>
<evidence type="ECO:0000313" key="2">
    <source>
        <dbReference type="Proteomes" id="UP000039437"/>
    </source>
</evidence>